<name>A0A812ZAX0_9DINO</name>
<feature type="region of interest" description="Disordered" evidence="1">
    <location>
        <begin position="18"/>
        <end position="42"/>
    </location>
</feature>
<comment type="caution">
    <text evidence="2">The sequence shown here is derived from an EMBL/GenBank/DDBJ whole genome shotgun (WGS) entry which is preliminary data.</text>
</comment>
<feature type="compositionally biased region" description="Acidic residues" evidence="1">
    <location>
        <begin position="341"/>
        <end position="350"/>
    </location>
</feature>
<dbReference type="AlphaFoldDB" id="A0A812ZAX0"/>
<keyword evidence="3" id="KW-1185">Reference proteome</keyword>
<feature type="compositionally biased region" description="Polar residues" evidence="1">
    <location>
        <begin position="292"/>
        <end position="309"/>
    </location>
</feature>
<organism evidence="2 3">
    <name type="scientific">Symbiodinium necroappetens</name>
    <dbReference type="NCBI Taxonomy" id="1628268"/>
    <lineage>
        <taxon>Eukaryota</taxon>
        <taxon>Sar</taxon>
        <taxon>Alveolata</taxon>
        <taxon>Dinophyceae</taxon>
        <taxon>Suessiales</taxon>
        <taxon>Symbiodiniaceae</taxon>
        <taxon>Symbiodinium</taxon>
    </lineage>
</organism>
<dbReference type="EMBL" id="CAJNJA010046599">
    <property type="protein sequence ID" value="CAE7818387.1"/>
    <property type="molecule type" value="Genomic_DNA"/>
</dbReference>
<dbReference type="OrthoDB" id="419045at2759"/>
<evidence type="ECO:0000256" key="1">
    <source>
        <dbReference type="SAM" id="MobiDB-lite"/>
    </source>
</evidence>
<evidence type="ECO:0000313" key="2">
    <source>
        <dbReference type="EMBL" id="CAE7818387.1"/>
    </source>
</evidence>
<gene>
    <name evidence="2" type="ORF">SNEC2469_LOCUS24316</name>
</gene>
<feature type="region of interest" description="Disordered" evidence="1">
    <location>
        <begin position="273"/>
        <end position="364"/>
    </location>
</feature>
<evidence type="ECO:0000313" key="3">
    <source>
        <dbReference type="Proteomes" id="UP000601435"/>
    </source>
</evidence>
<dbReference type="Proteomes" id="UP000601435">
    <property type="component" value="Unassembled WGS sequence"/>
</dbReference>
<proteinExistence type="predicted"/>
<feature type="compositionally biased region" description="Low complexity" evidence="1">
    <location>
        <begin position="230"/>
        <end position="241"/>
    </location>
</feature>
<reference evidence="2" key="1">
    <citation type="submission" date="2021-02" db="EMBL/GenBank/DDBJ databases">
        <authorList>
            <person name="Dougan E. K."/>
            <person name="Rhodes N."/>
            <person name="Thang M."/>
            <person name="Chan C."/>
        </authorList>
    </citation>
    <scope>NUCLEOTIDE SEQUENCE</scope>
</reference>
<sequence>MGRGKKWGENWANNAQLWRGSWSTASPKAPWKPNGPGSYRSAQASEAFPAFDAQTVQLPLRGREIAPKELAAAGHDGGEILLLNNLQSMLNTARKAEGRTAKACAAREQLKAQWEKYLENMKDSWLKEKRRFEQAMAKQDKEVAEAREAQASARKLIRQAALPVTVERGPTPMEEDSMAWEELRASWDAEQDQELDGVLRRALEETQEPPPVTPLRSTQAMPRTPTPSHPAAAVPLTTPTARSDPYVSATGVAPIASPAPEGTAAALEAAEAAALEASRRTPRTAGPRLGIKTTSKTSPAPPSISTSLSEKIEARRKALNPFGRPGPALAATAELAATSLVEDDPDESEELLQAHPSPGLGKME</sequence>
<feature type="region of interest" description="Disordered" evidence="1">
    <location>
        <begin position="203"/>
        <end position="242"/>
    </location>
</feature>
<accession>A0A812ZAX0</accession>
<protein>
    <submittedName>
        <fullName evidence="2">Uncharacterized protein</fullName>
    </submittedName>
</protein>
<feature type="compositionally biased region" description="Low complexity" evidence="1">
    <location>
        <begin position="328"/>
        <end position="338"/>
    </location>
</feature>